<dbReference type="GO" id="GO:0004725">
    <property type="term" value="F:protein tyrosine phosphatase activity"/>
    <property type="evidence" value="ECO:0007669"/>
    <property type="project" value="UniProtKB-EC"/>
</dbReference>
<gene>
    <name evidence="9" type="primary">8229841</name>
    <name evidence="8" type="ORF">Phum_PHUM301840</name>
</gene>
<dbReference type="eggNOG" id="KOG1720">
    <property type="taxonomic scope" value="Eukaryota"/>
</dbReference>
<dbReference type="EC" id="3.1.3.48" evidence="2"/>
<dbReference type="EMBL" id="DS235290">
    <property type="protein sequence ID" value="EEB14470.1"/>
    <property type="molecule type" value="Genomic_DNA"/>
</dbReference>
<dbReference type="Pfam" id="PF22785">
    <property type="entry name" value="Tc-R-P"/>
    <property type="match status" value="1"/>
</dbReference>
<name>E0VM64_PEDHC</name>
<reference evidence="8" key="2">
    <citation type="submission" date="2007-04" db="EMBL/GenBank/DDBJ databases">
        <title>The genome of the human body louse.</title>
        <authorList>
            <consortium name="The Human Body Louse Genome Consortium"/>
            <person name="Kirkness E."/>
            <person name="Walenz B."/>
            <person name="Hass B."/>
            <person name="Bruggner R."/>
            <person name="Strausberg R."/>
        </authorList>
    </citation>
    <scope>NUCLEOTIDE SEQUENCE</scope>
    <source>
        <strain evidence="8">USDA</strain>
    </source>
</reference>
<evidence type="ECO:0000259" key="7">
    <source>
        <dbReference type="PROSITE" id="PS50056"/>
    </source>
</evidence>
<evidence type="ECO:0000256" key="1">
    <source>
        <dbReference type="ARBA" id="ARBA00007315"/>
    </source>
</evidence>
<feature type="coiled-coil region" evidence="5">
    <location>
        <begin position="414"/>
        <end position="441"/>
    </location>
</feature>
<proteinExistence type="inferred from homology"/>
<feature type="domain" description="Tyrosine specific protein phosphatases" evidence="7">
    <location>
        <begin position="281"/>
        <end position="343"/>
    </location>
</feature>
<evidence type="ECO:0000256" key="3">
    <source>
        <dbReference type="ARBA" id="ARBA00022801"/>
    </source>
</evidence>
<dbReference type="InterPro" id="IPR016130">
    <property type="entry name" value="Tyr_Pase_AS"/>
</dbReference>
<feature type="domain" description="Tyrosine-protein phosphatase" evidence="6">
    <location>
        <begin position="212"/>
        <end position="356"/>
    </location>
</feature>
<comment type="similarity">
    <text evidence="1">Belongs to the protein-tyrosine phosphatase family. Non-receptor class CDC14 subfamily.</text>
</comment>
<dbReference type="Proteomes" id="UP000009046">
    <property type="component" value="Unassembled WGS sequence"/>
</dbReference>
<dbReference type="PROSITE" id="PS50056">
    <property type="entry name" value="TYR_PHOSPHATASE_2"/>
    <property type="match status" value="1"/>
</dbReference>
<dbReference type="InParanoid" id="E0VM64"/>
<dbReference type="EMBL" id="AAZO01003511">
    <property type="status" value="NOT_ANNOTATED_CDS"/>
    <property type="molecule type" value="Genomic_DNA"/>
</dbReference>
<dbReference type="InterPro" id="IPR050561">
    <property type="entry name" value="PTP"/>
</dbReference>
<dbReference type="OrthoDB" id="266663at2759"/>
<evidence type="ECO:0000259" key="6">
    <source>
        <dbReference type="PROSITE" id="PS50054"/>
    </source>
</evidence>
<evidence type="ECO:0000256" key="5">
    <source>
        <dbReference type="SAM" id="Coils"/>
    </source>
</evidence>
<dbReference type="InterPro" id="IPR000387">
    <property type="entry name" value="Tyr_Pase_dom"/>
</dbReference>
<dbReference type="CDD" id="cd14499">
    <property type="entry name" value="CDC14_C"/>
    <property type="match status" value="1"/>
</dbReference>
<dbReference type="AlphaFoldDB" id="E0VM64"/>
<organism>
    <name type="scientific">Pediculus humanus subsp. corporis</name>
    <name type="common">Body louse</name>
    <dbReference type="NCBI Taxonomy" id="121224"/>
    <lineage>
        <taxon>Eukaryota</taxon>
        <taxon>Metazoa</taxon>
        <taxon>Ecdysozoa</taxon>
        <taxon>Arthropoda</taxon>
        <taxon>Hexapoda</taxon>
        <taxon>Insecta</taxon>
        <taxon>Pterygota</taxon>
        <taxon>Neoptera</taxon>
        <taxon>Paraneoptera</taxon>
        <taxon>Psocodea</taxon>
        <taxon>Troctomorpha</taxon>
        <taxon>Phthiraptera</taxon>
        <taxon>Anoplura</taxon>
        <taxon>Pediculidae</taxon>
        <taxon>Pediculus</taxon>
    </lineage>
</organism>
<dbReference type="STRING" id="121224.E0VM64"/>
<protein>
    <recommendedName>
        <fullName evidence="2">protein-tyrosine-phosphatase</fullName>
        <ecNumber evidence="2">3.1.3.48</ecNumber>
    </recommendedName>
</protein>
<dbReference type="PROSITE" id="PS50054">
    <property type="entry name" value="TYR_PHOSPHATASE_DUAL"/>
    <property type="match status" value="1"/>
</dbReference>
<reference evidence="8" key="1">
    <citation type="submission" date="2007-04" db="EMBL/GenBank/DDBJ databases">
        <title>Annotation of Pediculus humanus corporis strain USDA.</title>
        <authorList>
            <person name="Kirkness E."/>
            <person name="Hannick L."/>
            <person name="Hass B."/>
            <person name="Bruggner R."/>
            <person name="Lawson D."/>
            <person name="Bidwell S."/>
            <person name="Joardar V."/>
            <person name="Caler E."/>
            <person name="Walenz B."/>
            <person name="Inman J."/>
            <person name="Schobel S."/>
            <person name="Galinsky K."/>
            <person name="Amedeo P."/>
            <person name="Strausberg R."/>
        </authorList>
    </citation>
    <scope>NUCLEOTIDE SEQUENCE</scope>
    <source>
        <strain evidence="8">USDA</strain>
    </source>
</reference>
<keyword evidence="3 8" id="KW-0378">Hydrolase</keyword>
<keyword evidence="5" id="KW-0175">Coiled coil</keyword>
<dbReference type="FunFam" id="3.90.190.10:FF:000006">
    <property type="entry name" value="Dual specificity protein phosphatase CDC14B"/>
    <property type="match status" value="1"/>
</dbReference>
<dbReference type="VEuPathDB" id="VectorBase:PHUM301840"/>
<dbReference type="GeneID" id="8229841"/>
<dbReference type="PROSITE" id="PS00383">
    <property type="entry name" value="TYR_PHOSPHATASE_1"/>
    <property type="match status" value="1"/>
</dbReference>
<dbReference type="SMART" id="SM00195">
    <property type="entry name" value="DSPc"/>
    <property type="match status" value="1"/>
</dbReference>
<accession>E0VM64</accession>
<keyword evidence="4" id="KW-0904">Protein phosphatase</keyword>
<dbReference type="InterPro" id="IPR044506">
    <property type="entry name" value="CDC14_C"/>
</dbReference>
<dbReference type="CTD" id="8229841"/>
<dbReference type="HOGENOM" id="CLU_017787_2_2_1"/>
<keyword evidence="10" id="KW-1185">Reference proteome</keyword>
<dbReference type="RefSeq" id="XP_002427208.1">
    <property type="nucleotide sequence ID" value="XM_002427163.1"/>
</dbReference>
<dbReference type="KEGG" id="phu:Phum_PHUM301840"/>
<evidence type="ECO:0000256" key="4">
    <source>
        <dbReference type="ARBA" id="ARBA00022912"/>
    </source>
</evidence>
<dbReference type="EnsemblMetazoa" id="PHUM301840-RA">
    <property type="protein sequence ID" value="PHUM301840-PA"/>
    <property type="gene ID" value="PHUM301840"/>
</dbReference>
<evidence type="ECO:0000313" key="10">
    <source>
        <dbReference type="Proteomes" id="UP000009046"/>
    </source>
</evidence>
<sequence>MATKTIKNPSDIVDDNCDVLVTSSEFIAEKLYFVVLRTPYKPHYTQNIHFFTIDEELKYDPFLEDFGPLNLALLYRYCYKLNFKLKAPSLLNKKIVHYTTLKPKKRVNAAYLAGAYAIIYLNMSPTDVYNKLNKKEAPPFRDFRDASNGCALYEISLLDCLNAIYQAHKLKFFDFDDFNVNEYEYYETVQNGDLNWIVPNKFLAFAGPQSKDYVNYGKNRILNPLIRTPESYVRYFRENNVTTIVRLNNKLYDASKFTKEGFTHVDLFFIDGSTPSDDLVNKFLTVSETSSGAVAVHCKAGLGRTGSMIACYLMKWYRFTAREAIAWIRICRPASIIGHQQEWLEITLKNRFLFFFIFRKQYELWALNSKLTSPKHSFGIYSYNEKSASRKKVGGVGGALKPAKAAKALPVDNISRIANKVDNMTIENEKSENKNEDINLKKICSRITDKMDFMSIGNTNRKDENKNEEFFEKDSSNLENYSSFGQYSSVEQGDMLNEIKAKRISRNHVPKGIRKNWGGNSMNGVKKVIVVDKLNLTHSRRPLTRSKTSQCSSSKNNVINENTKLNFNCSTSVKTNATPTLNMTLRSSNKIYSLRRPRTPETRLCKASSVSGNVKKNEEKQQNWKFSSQSKFTIVECVRDDSTDSSVLTKFYNSRKVKPYVPIENNNGGCCLALYNGKVGKGYATEKCINKRENWKKKRNNNKMEYQKFRNE</sequence>
<dbReference type="SUPFAM" id="SSF52799">
    <property type="entry name" value="(Phosphotyrosine protein) phosphatases II"/>
    <property type="match status" value="2"/>
</dbReference>
<evidence type="ECO:0000313" key="8">
    <source>
        <dbReference type="EMBL" id="EEB14470.1"/>
    </source>
</evidence>
<dbReference type="InterPro" id="IPR029021">
    <property type="entry name" value="Prot-tyrosine_phosphatase-like"/>
</dbReference>
<dbReference type="Pfam" id="PF14671">
    <property type="entry name" value="DSPn"/>
    <property type="match status" value="1"/>
</dbReference>
<dbReference type="PANTHER" id="PTHR23339">
    <property type="entry name" value="TYROSINE SPECIFIC PROTEIN PHOSPHATASE AND DUAL SPECIFICITY PROTEIN PHOSPHATASE"/>
    <property type="match status" value="1"/>
</dbReference>
<evidence type="ECO:0000313" key="9">
    <source>
        <dbReference type="EnsemblMetazoa" id="PHUM301840-PA"/>
    </source>
</evidence>
<dbReference type="CDD" id="cd17657">
    <property type="entry name" value="CDC14_N"/>
    <property type="match status" value="1"/>
</dbReference>
<dbReference type="Gene3D" id="3.90.190.10">
    <property type="entry name" value="Protein tyrosine phosphatase superfamily"/>
    <property type="match status" value="2"/>
</dbReference>
<dbReference type="InterPro" id="IPR020422">
    <property type="entry name" value="TYR_PHOSPHATASE_DUAL_dom"/>
</dbReference>
<reference evidence="9" key="3">
    <citation type="submission" date="2020-05" db="UniProtKB">
        <authorList>
            <consortium name="EnsemblMetazoa"/>
        </authorList>
    </citation>
    <scope>IDENTIFICATION</scope>
    <source>
        <strain evidence="9">USDA</strain>
    </source>
</reference>
<evidence type="ECO:0000256" key="2">
    <source>
        <dbReference type="ARBA" id="ARBA00013064"/>
    </source>
</evidence>
<dbReference type="InterPro" id="IPR029260">
    <property type="entry name" value="DSPn"/>
</dbReference>